<dbReference type="STRING" id="295108.HT99x_01288"/>
<dbReference type="RefSeq" id="WP_075065917.1">
    <property type="nucleotide sequence ID" value="NZ_LKAJ02000001.1"/>
</dbReference>
<dbReference type="PANTHER" id="PTHR36154:SF1">
    <property type="entry name" value="DNA-BINDING TRANSCRIPTIONAL ACTIVATOR ALPA"/>
    <property type="match status" value="1"/>
</dbReference>
<dbReference type="PANTHER" id="PTHR36154">
    <property type="entry name" value="DNA-BINDING TRANSCRIPTIONAL ACTIVATOR ALPA"/>
    <property type="match status" value="1"/>
</dbReference>
<dbReference type="EMBL" id="LKAJ02000001">
    <property type="protein sequence ID" value="MCS5711465.1"/>
    <property type="molecule type" value="Genomic_DNA"/>
</dbReference>
<dbReference type="Pfam" id="PF05930">
    <property type="entry name" value="Phage_AlpA"/>
    <property type="match status" value="1"/>
</dbReference>
<dbReference type="AlphaFoldDB" id="A0A0Q9YLE8"/>
<dbReference type="PATRIC" id="fig|1590043.3.peg.1306"/>
<keyword evidence="3" id="KW-1185">Reference proteome</keyword>
<dbReference type="OrthoDB" id="8455288at2"/>
<dbReference type="Proteomes" id="UP000051497">
    <property type="component" value="Unassembled WGS sequence"/>
</dbReference>
<proteinExistence type="predicted"/>
<gene>
    <name evidence="2" type="ORF">HT99x_008460</name>
    <name evidence="1" type="ORF">HT99x_01288</name>
</gene>
<evidence type="ECO:0000313" key="3">
    <source>
        <dbReference type="Proteomes" id="UP000051497"/>
    </source>
</evidence>
<comment type="caution">
    <text evidence="1">The sequence shown here is derived from an EMBL/GenBank/DDBJ whole genome shotgun (WGS) entry which is preliminary data.</text>
</comment>
<evidence type="ECO:0000313" key="2">
    <source>
        <dbReference type="EMBL" id="MCS5711465.1"/>
    </source>
</evidence>
<sequence>MTHKFLRLPVIKNITGLSRSTIYMRIAENRFPKPIKLGERAIAWLESDVNAWMEQQIRNSQQEVENV</sequence>
<dbReference type="InterPro" id="IPR052931">
    <property type="entry name" value="Prophage_regulatory_activator"/>
</dbReference>
<organism evidence="1">
    <name type="scientific">Candidatus Berkiella aquae</name>
    <dbReference type="NCBI Taxonomy" id="295108"/>
    <lineage>
        <taxon>Bacteria</taxon>
        <taxon>Pseudomonadati</taxon>
        <taxon>Pseudomonadota</taxon>
        <taxon>Gammaproteobacteria</taxon>
        <taxon>Candidatus Berkiellales</taxon>
        <taxon>Candidatus Berkiellaceae</taxon>
        <taxon>Candidatus Berkiella</taxon>
    </lineage>
</organism>
<reference evidence="2" key="2">
    <citation type="journal article" date="2016" name="Genome Announc.">
        <title>Draft Genome Sequences of Two Novel Amoeba-Resistant Intranuclear Bacteria, 'Candidatus Berkiella cookevillensis' and 'Candidatus Berkiella aquae'.</title>
        <authorList>
            <person name="Mehari Y.T."/>
            <person name="Arivett B.A."/>
            <person name="Farone A.L."/>
            <person name="Gunderson J.H."/>
            <person name="Farone M.B."/>
        </authorList>
    </citation>
    <scope>NUCLEOTIDE SEQUENCE</scope>
    <source>
        <strain evidence="2">HT99</strain>
    </source>
</reference>
<evidence type="ECO:0000313" key="1">
    <source>
        <dbReference type="EMBL" id="KRG21535.1"/>
    </source>
</evidence>
<dbReference type="InterPro" id="IPR010260">
    <property type="entry name" value="AlpA"/>
</dbReference>
<accession>A0A0Q9YLE8</accession>
<protein>
    <submittedName>
        <fullName evidence="2">AlpA family transcriptional regulator</fullName>
    </submittedName>
    <submittedName>
        <fullName evidence="1">Prophage CP4-57 regulatory protein (AlpA)</fullName>
    </submittedName>
</protein>
<dbReference type="EMBL" id="LKAJ01000004">
    <property type="protein sequence ID" value="KRG21535.1"/>
    <property type="molecule type" value="Genomic_DNA"/>
</dbReference>
<reference evidence="1" key="1">
    <citation type="submission" date="2015-09" db="EMBL/GenBank/DDBJ databases">
        <title>Draft Genome Sequences of Two Novel Amoeba-resistant Intranuclear Bacteria, Candidatus Berkiella cookevillensis and Candidatus Berkiella aquae.</title>
        <authorList>
            <person name="Mehari Y.T."/>
            <person name="Arivett B.A."/>
            <person name="Farone A.L."/>
            <person name="Gunderson J.H."/>
            <person name="Farone M.B."/>
        </authorList>
    </citation>
    <scope>NUCLEOTIDE SEQUENCE [LARGE SCALE GENOMIC DNA]</scope>
    <source>
        <strain evidence="1">HT99</strain>
    </source>
</reference>
<reference evidence="2" key="3">
    <citation type="submission" date="2021-06" db="EMBL/GenBank/DDBJ databases">
        <title>Genomic Description and Analysis of Intracellular Bacteria, Candidatus Berkiella cookevillensis and Candidatus Berkiella aquae.</title>
        <authorList>
            <person name="Kidane D.T."/>
            <person name="Mehari Y.T."/>
            <person name="Rice F.C."/>
            <person name="Arivett B.A."/>
            <person name="Farone A.L."/>
            <person name="Berk S.G."/>
            <person name="Farone M.B."/>
        </authorList>
    </citation>
    <scope>NUCLEOTIDE SEQUENCE</scope>
    <source>
        <strain evidence="2">HT99</strain>
    </source>
</reference>
<dbReference type="Gene3D" id="1.10.238.160">
    <property type="match status" value="1"/>
</dbReference>
<name>A0A0Q9YLE8_9GAMM</name>